<dbReference type="Gene3D" id="3.90.380.10">
    <property type="entry name" value="Naphthalene 1,2-dioxygenase Alpha Subunit, Chain A, domain 1"/>
    <property type="match status" value="2"/>
</dbReference>
<dbReference type="Gene3D" id="2.102.10.10">
    <property type="entry name" value="Rieske [2Fe-2S] iron-sulphur domain"/>
    <property type="match status" value="1"/>
</dbReference>
<keyword evidence="5" id="KW-0560">Oxidoreductase</keyword>
<evidence type="ECO:0000256" key="3">
    <source>
        <dbReference type="ARBA" id="ARBA00022714"/>
    </source>
</evidence>
<evidence type="ECO:0000256" key="7">
    <source>
        <dbReference type="ARBA" id="ARBA00023014"/>
    </source>
</evidence>
<evidence type="ECO:0000313" key="9">
    <source>
        <dbReference type="EMBL" id="PSB92091.1"/>
    </source>
</evidence>
<evidence type="ECO:0000256" key="4">
    <source>
        <dbReference type="ARBA" id="ARBA00022723"/>
    </source>
</evidence>
<dbReference type="InterPro" id="IPR015879">
    <property type="entry name" value="Ring_hydroxy_dOase_asu_C_dom"/>
</dbReference>
<gene>
    <name evidence="9" type="primary">bedC1</name>
    <name evidence="9" type="ORF">BZL35_00318</name>
</gene>
<comment type="caution">
    <text evidence="9">The sequence shown here is derived from an EMBL/GenBank/DDBJ whole genome shotgun (WGS) entry which is preliminary data.</text>
</comment>
<keyword evidence="7" id="KW-0411">Iron-sulfur</keyword>
<feature type="domain" description="Rieske" evidence="8">
    <location>
        <begin position="70"/>
        <end position="173"/>
    </location>
</feature>
<dbReference type="Pfam" id="PF00848">
    <property type="entry name" value="Ring_hydroxyl_A"/>
    <property type="match status" value="1"/>
</dbReference>
<comment type="cofactor">
    <cofactor evidence="1">
        <name>Fe cation</name>
        <dbReference type="ChEBI" id="CHEBI:24875"/>
    </cofactor>
</comment>
<keyword evidence="3" id="KW-0001">2Fe-2S</keyword>
<sequence length="399" mass="47108">MKSVQCPSSINRFFDEEVVSVFLSSALWGMSNISSDFQPKPTASQLPVHLYFDESFLRWELDILFKNSPRYIGHELMVPDYGDYFALPAENEGRMLIRNYSSEHGVDLLSNVCRHRQSIMLNGRGNVSNIVCPLHRWTYNTTGELLGTPHFTEKPCLNLGKFPLQRWNGLLFENQGRNVQDDLAKLSVKRHLDFSGYMFDHMEIHDCNYNWKTFIEVYLEDYHVVPFHPGLGSFISCDELRWEFGDWYSIQTVGLRSCVDKQSSPIYHKWHNMLLKYNQGKLPTFGAIWMLYYPYLMIEWYPHVLIVSWLIPRNPQKTTNIVEYYYLEEISLFEREFIEVQRAAYTETAREDDQIAERMDAGRRVLFERGVSEIGPYQSPMEDGMRHFHQFLRSQMENF</sequence>
<dbReference type="SUPFAM" id="SSF55961">
    <property type="entry name" value="Bet v1-like"/>
    <property type="match status" value="1"/>
</dbReference>
<evidence type="ECO:0000313" key="10">
    <source>
        <dbReference type="Proteomes" id="UP000242660"/>
    </source>
</evidence>
<dbReference type="PANTHER" id="PTHR43756">
    <property type="entry name" value="CHOLINE MONOOXYGENASE, CHLOROPLASTIC"/>
    <property type="match status" value="1"/>
</dbReference>
<keyword evidence="6" id="KW-0408">Iron</keyword>
<dbReference type="CDD" id="cd03469">
    <property type="entry name" value="Rieske_RO_Alpha_N"/>
    <property type="match status" value="1"/>
</dbReference>
<dbReference type="InterPro" id="IPR017941">
    <property type="entry name" value="Rieske_2Fe-2S"/>
</dbReference>
<evidence type="ECO:0000259" key="8">
    <source>
        <dbReference type="PROSITE" id="PS51296"/>
    </source>
</evidence>
<keyword evidence="4" id="KW-0479">Metal-binding</keyword>
<evidence type="ECO:0000256" key="6">
    <source>
        <dbReference type="ARBA" id="ARBA00023004"/>
    </source>
</evidence>
<protein>
    <submittedName>
        <fullName evidence="9">Benzene 1,2-dioxygenase subunit alpha</fullName>
    </submittedName>
</protein>
<proteinExistence type="inferred from homology"/>
<evidence type="ECO:0000256" key="1">
    <source>
        <dbReference type="ARBA" id="ARBA00001962"/>
    </source>
</evidence>
<evidence type="ECO:0000256" key="5">
    <source>
        <dbReference type="ARBA" id="ARBA00023002"/>
    </source>
</evidence>
<name>A0ABX5FEF2_9BURK</name>
<reference evidence="9 10" key="1">
    <citation type="journal article" date="2017" name="Front. Microbiol.">
        <title>Genome of Ca. Pandoraea novymonadis, an Endosymbiotic Bacterium of the Trypanosomatid Novymonas esmeraldas.</title>
        <authorList>
            <person name="Kostygov A.Y."/>
            <person name="Butenko A."/>
            <person name="Nenarokova A."/>
            <person name="Tashyreva D."/>
            <person name="Flegontov P."/>
            <person name="Lukes J."/>
            <person name="Yurchenko V."/>
        </authorList>
    </citation>
    <scope>NUCLEOTIDE SEQUENCE [LARGE SCALE GENOMIC DNA]</scope>
    <source>
        <strain evidence="9 10">E262</strain>
    </source>
</reference>
<keyword evidence="10" id="KW-1185">Reference proteome</keyword>
<dbReference type="SUPFAM" id="SSF50022">
    <property type="entry name" value="ISP domain"/>
    <property type="match status" value="1"/>
</dbReference>
<dbReference type="CDD" id="cd00680">
    <property type="entry name" value="RHO_alpha_C"/>
    <property type="match status" value="1"/>
</dbReference>
<dbReference type="PROSITE" id="PS51296">
    <property type="entry name" value="RIESKE"/>
    <property type="match status" value="1"/>
</dbReference>
<comment type="similarity">
    <text evidence="2">Belongs to the bacterial ring-hydroxylating dioxygenase alpha subunit family.</text>
</comment>
<dbReference type="Proteomes" id="UP000242660">
    <property type="component" value="Unassembled WGS sequence"/>
</dbReference>
<dbReference type="InterPro" id="IPR001663">
    <property type="entry name" value="Rng_hydr_dOase-A"/>
</dbReference>
<dbReference type="Pfam" id="PF00355">
    <property type="entry name" value="Rieske"/>
    <property type="match status" value="1"/>
</dbReference>
<organism evidence="9 10">
    <name type="scientific">Candidatus Pandoraea novymonadis</name>
    <dbReference type="NCBI Taxonomy" id="1808959"/>
    <lineage>
        <taxon>Bacteria</taxon>
        <taxon>Pseudomonadati</taxon>
        <taxon>Pseudomonadota</taxon>
        <taxon>Betaproteobacteria</taxon>
        <taxon>Burkholderiales</taxon>
        <taxon>Burkholderiaceae</taxon>
        <taxon>Pandoraea</taxon>
    </lineage>
</organism>
<dbReference type="EMBL" id="MUHY01000001">
    <property type="protein sequence ID" value="PSB92091.1"/>
    <property type="molecule type" value="Genomic_DNA"/>
</dbReference>
<accession>A0ABX5FEF2</accession>
<dbReference type="InterPro" id="IPR036922">
    <property type="entry name" value="Rieske_2Fe-2S_sf"/>
</dbReference>
<dbReference type="PANTHER" id="PTHR43756:SF5">
    <property type="entry name" value="CHOLINE MONOOXYGENASE, CHLOROPLASTIC"/>
    <property type="match status" value="1"/>
</dbReference>
<evidence type="ECO:0000256" key="2">
    <source>
        <dbReference type="ARBA" id="ARBA00008751"/>
    </source>
</evidence>